<sequence>MGINIFDGGASIRIVRGDKTLLITKEQIKAIDTIHDTIVRIDNGEGPLRNIFLDYREVNQPEVGNAEDLRDIINQMLVRPSGSGGGGSGGTCELPPEFLKLIESIVATLGAILNKQDEPPIPEPTRIDEANPNMIYKGWHGQSGQVGALEWAIERITRVGEEVVHEWAYGCKRKIFRWSQRQELVYRPFDYTNPYGPSDGDLPQPRELPIA</sequence>
<dbReference type="OrthoDB" id="663657at2"/>
<name>A0A4R4DYI3_9BACT</name>
<reference evidence="1 2" key="1">
    <citation type="submission" date="2019-03" db="EMBL/GenBank/DDBJ databases">
        <authorList>
            <person name="Kim M.K.M."/>
        </authorList>
    </citation>
    <scope>NUCLEOTIDE SEQUENCE [LARGE SCALE GENOMIC DNA]</scope>
    <source>
        <strain evidence="1 2">17J68-15</strain>
    </source>
</reference>
<accession>A0A4R4DYI3</accession>
<dbReference type="EMBL" id="SKFH01000028">
    <property type="protein sequence ID" value="TCZ68346.1"/>
    <property type="molecule type" value="Genomic_DNA"/>
</dbReference>
<dbReference type="AlphaFoldDB" id="A0A4R4DYI3"/>
<protein>
    <submittedName>
        <fullName evidence="1">Uncharacterized protein</fullName>
    </submittedName>
</protein>
<gene>
    <name evidence="1" type="ORF">E0486_14235</name>
</gene>
<proteinExistence type="predicted"/>
<dbReference type="Proteomes" id="UP000295164">
    <property type="component" value="Unassembled WGS sequence"/>
</dbReference>
<evidence type="ECO:0000313" key="2">
    <source>
        <dbReference type="Proteomes" id="UP000295164"/>
    </source>
</evidence>
<keyword evidence="2" id="KW-1185">Reference proteome</keyword>
<dbReference type="RefSeq" id="WP_131852936.1">
    <property type="nucleotide sequence ID" value="NZ_SKFH01000028.1"/>
</dbReference>
<comment type="caution">
    <text evidence="1">The sequence shown here is derived from an EMBL/GenBank/DDBJ whole genome shotgun (WGS) entry which is preliminary data.</text>
</comment>
<organism evidence="1 2">
    <name type="scientific">Flaviaesturariibacter aridisoli</name>
    <dbReference type="NCBI Taxonomy" id="2545761"/>
    <lineage>
        <taxon>Bacteria</taxon>
        <taxon>Pseudomonadati</taxon>
        <taxon>Bacteroidota</taxon>
        <taxon>Chitinophagia</taxon>
        <taxon>Chitinophagales</taxon>
        <taxon>Chitinophagaceae</taxon>
        <taxon>Flaviaestuariibacter</taxon>
    </lineage>
</organism>
<evidence type="ECO:0000313" key="1">
    <source>
        <dbReference type="EMBL" id="TCZ68346.1"/>
    </source>
</evidence>